<keyword evidence="1" id="KW-0472">Membrane</keyword>
<proteinExistence type="predicted"/>
<keyword evidence="3" id="KW-1185">Reference proteome</keyword>
<keyword evidence="1" id="KW-1133">Transmembrane helix</keyword>
<accession>A0A0A2LIC3</accession>
<evidence type="ECO:0000313" key="3">
    <source>
        <dbReference type="Proteomes" id="UP000030129"/>
    </source>
</evidence>
<dbReference type="AlphaFoldDB" id="A0A0A2LIC3"/>
<sequence length="147" mass="17283">MIRIFTSLKPVIISGFICYLLLTFIIMKEIIDKYGTFSDALISKVCYERGVEDHGKIELVLNAMNMNRDGRFDKIKLTFSNILNFRFIEPFPFSSLIIYEALIFEKEETIVFNFFPQINMEENTDNEESNFRIVCKSVECELLETFE</sequence>
<dbReference type="EMBL" id="JRLV01000014">
    <property type="protein sequence ID" value="KGO79972.1"/>
    <property type="molecule type" value="Genomic_DNA"/>
</dbReference>
<protein>
    <submittedName>
        <fullName evidence="2">Uncharacterized protein</fullName>
    </submittedName>
</protein>
<name>A0A0A2LIC3_9FLAO</name>
<dbReference type="STRING" id="1406840.Q763_12275"/>
<keyword evidence="1" id="KW-0812">Transmembrane</keyword>
<gene>
    <name evidence="2" type="ORF">Q763_12275</name>
</gene>
<evidence type="ECO:0000256" key="1">
    <source>
        <dbReference type="SAM" id="Phobius"/>
    </source>
</evidence>
<organism evidence="2 3">
    <name type="scientific">Flavobacterium beibuense F44-8</name>
    <dbReference type="NCBI Taxonomy" id="1406840"/>
    <lineage>
        <taxon>Bacteria</taxon>
        <taxon>Pseudomonadati</taxon>
        <taxon>Bacteroidota</taxon>
        <taxon>Flavobacteriia</taxon>
        <taxon>Flavobacteriales</taxon>
        <taxon>Flavobacteriaceae</taxon>
        <taxon>Flavobacterium</taxon>
    </lineage>
</organism>
<evidence type="ECO:0000313" key="2">
    <source>
        <dbReference type="EMBL" id="KGO79972.1"/>
    </source>
</evidence>
<feature type="transmembrane region" description="Helical" evidence="1">
    <location>
        <begin position="12"/>
        <end position="31"/>
    </location>
</feature>
<reference evidence="2 3" key="1">
    <citation type="submission" date="2013-09" db="EMBL/GenBank/DDBJ databases">
        <authorList>
            <person name="Zeng Z."/>
            <person name="Chen C."/>
        </authorList>
    </citation>
    <scope>NUCLEOTIDE SEQUENCE [LARGE SCALE GENOMIC DNA]</scope>
    <source>
        <strain evidence="2 3">F44-8</strain>
    </source>
</reference>
<dbReference type="Proteomes" id="UP000030129">
    <property type="component" value="Unassembled WGS sequence"/>
</dbReference>
<comment type="caution">
    <text evidence="2">The sequence shown here is derived from an EMBL/GenBank/DDBJ whole genome shotgun (WGS) entry which is preliminary data.</text>
</comment>